<evidence type="ECO:0000256" key="7">
    <source>
        <dbReference type="RuleBase" id="RU363067"/>
    </source>
</evidence>
<dbReference type="RefSeq" id="XP_022111765.1">
    <property type="nucleotide sequence ID" value="XM_022256073.1"/>
</dbReference>
<dbReference type="GO" id="GO:0004114">
    <property type="term" value="F:3',5'-cyclic-nucleotide phosphodiesterase activity"/>
    <property type="evidence" value="ECO:0007669"/>
    <property type="project" value="InterPro"/>
</dbReference>
<dbReference type="Pfam" id="PF00233">
    <property type="entry name" value="PDEase_I"/>
    <property type="match status" value="1"/>
</dbReference>
<dbReference type="InterPro" id="IPR023088">
    <property type="entry name" value="PDEase"/>
</dbReference>
<organism evidence="10 11">
    <name type="scientific">Acanthaster planci</name>
    <name type="common">Crown-of-thorns starfish</name>
    <dbReference type="NCBI Taxonomy" id="133434"/>
    <lineage>
        <taxon>Eukaryota</taxon>
        <taxon>Metazoa</taxon>
        <taxon>Echinodermata</taxon>
        <taxon>Eleutherozoa</taxon>
        <taxon>Asterozoa</taxon>
        <taxon>Asteroidea</taxon>
        <taxon>Valvatacea</taxon>
        <taxon>Valvatida</taxon>
        <taxon>Acanthasteridae</taxon>
        <taxon>Acanthaster</taxon>
    </lineage>
</organism>
<evidence type="ECO:0000256" key="4">
    <source>
        <dbReference type="PIRSR" id="PIRSR623088-1"/>
    </source>
</evidence>
<feature type="binding site" evidence="6">
    <location>
        <position position="440"/>
    </location>
    <ligand>
        <name>Zn(2+)</name>
        <dbReference type="ChEBI" id="CHEBI:29105"/>
        <label>1</label>
    </ligand>
</feature>
<evidence type="ECO:0000256" key="2">
    <source>
        <dbReference type="ARBA" id="ARBA00022723"/>
    </source>
</evidence>
<keyword evidence="1" id="KW-0140">cGMP</keyword>
<keyword evidence="2 6" id="KW-0479">Metal-binding</keyword>
<dbReference type="SMART" id="SM00471">
    <property type="entry name" value="HDc"/>
    <property type="match status" value="1"/>
</dbReference>
<dbReference type="CDD" id="cd00077">
    <property type="entry name" value="HDc"/>
    <property type="match status" value="1"/>
</dbReference>
<dbReference type="SUPFAM" id="SSF109604">
    <property type="entry name" value="HD-domain/PDEase-like"/>
    <property type="match status" value="1"/>
</dbReference>
<feature type="binding site" evidence="5">
    <location>
        <position position="441"/>
    </location>
    <ligand>
        <name>AMP</name>
        <dbReference type="ChEBI" id="CHEBI:456215"/>
    </ligand>
</feature>
<dbReference type="PRINTS" id="PR00387">
    <property type="entry name" value="PDIESTERASE1"/>
</dbReference>
<feature type="binding site" evidence="5">
    <location>
        <begin position="400"/>
        <end position="404"/>
    </location>
    <ligand>
        <name>AMP</name>
        <dbReference type="ChEBI" id="CHEBI:456215"/>
    </ligand>
</feature>
<dbReference type="GeneID" id="110991018"/>
<proteinExistence type="inferred from homology"/>
<dbReference type="GO" id="GO:0007165">
    <property type="term" value="P:signal transduction"/>
    <property type="evidence" value="ECO:0007669"/>
    <property type="project" value="InterPro"/>
</dbReference>
<comment type="cofactor">
    <cofactor evidence="7">
        <name>a divalent metal cation</name>
        <dbReference type="ChEBI" id="CHEBI:60240"/>
    </cofactor>
    <text evidence="7">Binds 2 divalent metal cations per subunit. Site 1 may preferentially bind zinc ions, while site 2 has a preference for magnesium and/or manganese ions.</text>
</comment>
<dbReference type="InterPro" id="IPR013706">
    <property type="entry name" value="PDE1_N"/>
</dbReference>
<feature type="region of interest" description="Disordered" evidence="8">
    <location>
        <begin position="30"/>
        <end position="165"/>
    </location>
</feature>
<keyword evidence="10" id="KW-1185">Reference proteome</keyword>
<feature type="region of interest" description="Disordered" evidence="8">
    <location>
        <begin position="712"/>
        <end position="826"/>
    </location>
</feature>
<evidence type="ECO:0000256" key="5">
    <source>
        <dbReference type="PIRSR" id="PIRSR623088-2"/>
    </source>
</evidence>
<dbReference type="GO" id="GO:0046872">
    <property type="term" value="F:metal ion binding"/>
    <property type="evidence" value="ECO:0007669"/>
    <property type="project" value="UniProtKB-KW"/>
</dbReference>
<feature type="compositionally biased region" description="Polar residues" evidence="8">
    <location>
        <begin position="816"/>
        <end position="826"/>
    </location>
</feature>
<evidence type="ECO:0000256" key="3">
    <source>
        <dbReference type="ARBA" id="ARBA00022801"/>
    </source>
</evidence>
<evidence type="ECO:0000313" key="11">
    <source>
        <dbReference type="RefSeq" id="XP_022111765.1"/>
    </source>
</evidence>
<feature type="domain" description="PDEase" evidence="9">
    <location>
        <begin position="323"/>
        <end position="709"/>
    </location>
</feature>
<feature type="compositionally biased region" description="Polar residues" evidence="8">
    <location>
        <begin position="66"/>
        <end position="84"/>
    </location>
</feature>
<feature type="compositionally biased region" description="Low complexity" evidence="8">
    <location>
        <begin position="42"/>
        <end position="52"/>
    </location>
</feature>
<feature type="binding site" evidence="6">
    <location>
        <position position="441"/>
    </location>
    <ligand>
        <name>Zn(2+)</name>
        <dbReference type="ChEBI" id="CHEBI:29105"/>
        <label>1</label>
    </ligand>
</feature>
<dbReference type="Pfam" id="PF08499">
    <property type="entry name" value="PDEase_I_N"/>
    <property type="match status" value="1"/>
</dbReference>
<dbReference type="Proteomes" id="UP000694845">
    <property type="component" value="Unplaced"/>
</dbReference>
<sequence>MGAGLCGTRGKNSVQYVNLGNARSTLLTTKAAAAEPGGGRGDSASSDPASSATMPLQKSPKKRNVLSKQRSFSSSRDYYTSRDQPSVEGGNGSKAKAENDAVRKKRGRDNREDVANPSSSSFAEDDAGNAASKNGDISRQDYKIYKRAEGKRKLQRQDSKEYDEESLTSLDLAKMDELPVPTSAEAVAEAMLRLRSLVLRLDKEEISKDDLRNNLQYAVNVLEVLKVDQNRQRTHKANQSPQPKKTTTAYVYRFNYQGDEDDLSEVATEDVPEQVRHWLTSTFSRQSTRSRLGDEKPKFRSIVQALRTGLFIDKIFRRTSGLLATTFPPKVMELFKNLDDWSFDIFALNEESDGHALKCTAYELFTRYDLIAKFKIPVQNLNGFLEAMENGYSKHGNPYHNLLHAADVTQTLHHMLVNMGLMHWLTDIEIIAALLAAIIHDFEHTGTTNAFHVNTSSDMALLYNDRAVLENHHISSSFRLMKEDDKNFLVNVNKEDYTELRNLVIDMVLATDMSYHFQQLKQVKSMISVADSSTLDKPKAMALALHCADISHPAKDWTLHHKWTTLLMHEFFRQGDREKELGVAFSPLCDRKSTMIAESQIGFIDFIVEPSLIVCCDMIDRVLQELPSSEPDESSLKTKRNSIPLARPTSTPRTSSMPSYQGPQQNRPPSSPGRISLTRKPSVPMKAMRSWIEPLQLNKNRWKEYAATEVKGQSRLSSMSEEHTSDISINDVFPNDDSRDVNSKDSCGVSSPRRNSGQRSIESQRSPEDTSHPVRACSPSGSGGADSNNSGTRGRTSKGIPRRVPSNEGVRRVRQGDSSPSKQPTA</sequence>
<dbReference type="InterPro" id="IPR023174">
    <property type="entry name" value="PDEase_CS"/>
</dbReference>
<dbReference type="PROSITE" id="PS00126">
    <property type="entry name" value="PDEASE_I_1"/>
    <property type="match status" value="1"/>
</dbReference>
<dbReference type="EC" id="3.1.4.-" evidence="7"/>
<dbReference type="PANTHER" id="PTHR11347">
    <property type="entry name" value="CYCLIC NUCLEOTIDE PHOSPHODIESTERASE"/>
    <property type="match status" value="1"/>
</dbReference>
<evidence type="ECO:0000313" key="10">
    <source>
        <dbReference type="Proteomes" id="UP000694845"/>
    </source>
</evidence>
<dbReference type="KEGG" id="aplc:110991018"/>
<feature type="compositionally biased region" description="Basic and acidic residues" evidence="8">
    <location>
        <begin position="136"/>
        <end position="160"/>
    </location>
</feature>
<feature type="compositionally biased region" description="Low complexity" evidence="8">
    <location>
        <begin position="647"/>
        <end position="659"/>
    </location>
</feature>
<dbReference type="InterPro" id="IPR003607">
    <property type="entry name" value="HD/PDEase_dom"/>
</dbReference>
<dbReference type="AlphaFoldDB" id="A0A8B8A4C6"/>
<feature type="binding site" evidence="5">
    <location>
        <position position="549"/>
    </location>
    <ligand>
        <name>AMP</name>
        <dbReference type="ChEBI" id="CHEBI:456215"/>
    </ligand>
</feature>
<feature type="binding site" evidence="6">
    <location>
        <position position="441"/>
    </location>
    <ligand>
        <name>Zn(2+)</name>
        <dbReference type="ChEBI" id="CHEBI:29105"/>
        <label>2</label>
    </ligand>
</feature>
<evidence type="ECO:0000256" key="6">
    <source>
        <dbReference type="PIRSR" id="PIRSR623088-3"/>
    </source>
</evidence>
<evidence type="ECO:0000256" key="1">
    <source>
        <dbReference type="ARBA" id="ARBA00022535"/>
    </source>
</evidence>
<name>A0A8B8A4C6_ACAPL</name>
<feature type="binding site" evidence="6">
    <location>
        <position position="404"/>
    </location>
    <ligand>
        <name>Zn(2+)</name>
        <dbReference type="ChEBI" id="CHEBI:29105"/>
        <label>1</label>
    </ligand>
</feature>
<dbReference type="PROSITE" id="PS51845">
    <property type="entry name" value="PDEASE_I_2"/>
    <property type="match status" value="1"/>
</dbReference>
<feature type="binding site" evidence="5">
    <location>
        <position position="600"/>
    </location>
    <ligand>
        <name>AMP</name>
        <dbReference type="ChEBI" id="CHEBI:456215"/>
    </ligand>
</feature>
<protein>
    <recommendedName>
        <fullName evidence="7">Phosphodiesterase</fullName>
        <ecNumber evidence="7">3.1.4.-</ecNumber>
    </recommendedName>
</protein>
<dbReference type="FunFam" id="1.10.1300.10:FF:000032">
    <property type="entry name" value="Phosphodiesterase"/>
    <property type="match status" value="1"/>
</dbReference>
<feature type="binding site" evidence="6">
    <location>
        <position position="549"/>
    </location>
    <ligand>
        <name>Zn(2+)</name>
        <dbReference type="ChEBI" id="CHEBI:29105"/>
        <label>1</label>
    </ligand>
</feature>
<feature type="region of interest" description="Disordered" evidence="8">
    <location>
        <begin position="628"/>
        <end position="684"/>
    </location>
</feature>
<reference evidence="11" key="1">
    <citation type="submission" date="2025-08" db="UniProtKB">
        <authorList>
            <consortium name="RefSeq"/>
        </authorList>
    </citation>
    <scope>IDENTIFICATION</scope>
</reference>
<gene>
    <name evidence="11" type="primary">LOC110991018</name>
</gene>
<evidence type="ECO:0000259" key="9">
    <source>
        <dbReference type="PROSITE" id="PS51845"/>
    </source>
</evidence>
<accession>A0A8B8A4C6</accession>
<dbReference type="OrthoDB" id="189220at2759"/>
<dbReference type="InterPro" id="IPR036971">
    <property type="entry name" value="PDEase_catalytic_dom_sf"/>
</dbReference>
<evidence type="ECO:0000256" key="8">
    <source>
        <dbReference type="SAM" id="MobiDB-lite"/>
    </source>
</evidence>
<comment type="similarity">
    <text evidence="7">Belongs to the cyclic nucleotide phosphodiesterase family.</text>
</comment>
<dbReference type="InterPro" id="IPR002073">
    <property type="entry name" value="PDEase_catalytic_dom"/>
</dbReference>
<feature type="compositionally biased region" description="Polar residues" evidence="8">
    <location>
        <begin position="744"/>
        <end position="764"/>
    </location>
</feature>
<keyword evidence="3 7" id="KW-0378">Hydrolase</keyword>
<dbReference type="Gene3D" id="1.10.1300.10">
    <property type="entry name" value="3'5'-cyclic nucleotide phosphodiesterase, catalytic domain"/>
    <property type="match status" value="1"/>
</dbReference>
<feature type="active site" description="Proton donor" evidence="4">
    <location>
        <position position="400"/>
    </location>
</feature>